<comment type="caution">
    <text evidence="1">The sequence shown here is derived from an EMBL/GenBank/DDBJ whole genome shotgun (WGS) entry which is preliminary data.</text>
</comment>
<gene>
    <name evidence="1" type="ORF">FBZ92_109200</name>
</gene>
<accession>A0A560II63</accession>
<sequence>MANDYAIFFALARQAGIDLGDQQAFRDYQEKHTGVRSLKAMSPAQRDRLLSALRRDSGQARGVDYRPQAGKLRALWHALWNLGIVQDRHDKALAAFVCRHTQMKALRWNTEEDLQRATECLKAWCKRVGYEPKPCQSAPPPFPPSPCAGLYEPGLIKAQWARLQRSGAMTTGIHANLETWMRNQGWWVSAPYFLEPWQAVTAVATLGTWLRRVARDHPMEGADVGDQ</sequence>
<dbReference type="Pfam" id="PF06252">
    <property type="entry name" value="GemA"/>
    <property type="match status" value="1"/>
</dbReference>
<evidence type="ECO:0000313" key="2">
    <source>
        <dbReference type="Proteomes" id="UP000318050"/>
    </source>
</evidence>
<organism evidence="1 2">
    <name type="scientific">Nitrospirillum amazonense</name>
    <dbReference type="NCBI Taxonomy" id="28077"/>
    <lineage>
        <taxon>Bacteria</taxon>
        <taxon>Pseudomonadati</taxon>
        <taxon>Pseudomonadota</taxon>
        <taxon>Alphaproteobacteria</taxon>
        <taxon>Rhodospirillales</taxon>
        <taxon>Azospirillaceae</taxon>
        <taxon>Nitrospirillum</taxon>
    </lineage>
</organism>
<dbReference type="AlphaFoldDB" id="A0A560II63"/>
<reference evidence="1 2" key="1">
    <citation type="submission" date="2019-06" db="EMBL/GenBank/DDBJ databases">
        <title>Genomic Encyclopedia of Type Strains, Phase IV (KMG-V): Genome sequencing to study the core and pangenomes of soil and plant-associated prokaryotes.</title>
        <authorList>
            <person name="Whitman W."/>
        </authorList>
    </citation>
    <scope>NUCLEOTIDE SEQUENCE [LARGE SCALE GENOMIC DNA]</scope>
    <source>
        <strain evidence="1 2">BR 11140</strain>
    </source>
</reference>
<name>A0A560II63_9PROT</name>
<dbReference type="EMBL" id="VITT01000009">
    <property type="protein sequence ID" value="TWB58707.1"/>
    <property type="molecule type" value="Genomic_DNA"/>
</dbReference>
<protein>
    <submittedName>
        <fullName evidence="1">Uncharacterized protein DUF1018</fullName>
    </submittedName>
</protein>
<proteinExistence type="predicted"/>
<dbReference type="Proteomes" id="UP000318050">
    <property type="component" value="Unassembled WGS sequence"/>
</dbReference>
<evidence type="ECO:0000313" key="1">
    <source>
        <dbReference type="EMBL" id="TWB58707.1"/>
    </source>
</evidence>
<dbReference type="InterPro" id="IPR009363">
    <property type="entry name" value="Phage_Mu_Gp16"/>
</dbReference>